<dbReference type="Gene3D" id="2.160.20.10">
    <property type="entry name" value="Single-stranded right-handed beta-helix, Pectin lyase-like"/>
    <property type="match status" value="1"/>
</dbReference>
<comment type="caution">
    <text evidence="3">The sequence shown here is derived from an EMBL/GenBank/DDBJ whole genome shotgun (WGS) entry which is preliminary data.</text>
</comment>
<dbReference type="InterPro" id="IPR039448">
    <property type="entry name" value="Beta_helix"/>
</dbReference>
<accession>A0ABQ9WV35</accession>
<gene>
    <name evidence="3" type="ORF">BLNAU_21901</name>
</gene>
<evidence type="ECO:0000313" key="3">
    <source>
        <dbReference type="EMBL" id="KAK2943173.1"/>
    </source>
</evidence>
<feature type="signal peptide" evidence="1">
    <location>
        <begin position="1"/>
        <end position="17"/>
    </location>
</feature>
<dbReference type="EMBL" id="JARBJD010000358">
    <property type="protein sequence ID" value="KAK2943173.1"/>
    <property type="molecule type" value="Genomic_DNA"/>
</dbReference>
<dbReference type="SMART" id="SM00710">
    <property type="entry name" value="PbH1"/>
    <property type="match status" value="7"/>
</dbReference>
<organism evidence="3 4">
    <name type="scientific">Blattamonas nauphoetae</name>
    <dbReference type="NCBI Taxonomy" id="2049346"/>
    <lineage>
        <taxon>Eukaryota</taxon>
        <taxon>Metamonada</taxon>
        <taxon>Preaxostyla</taxon>
        <taxon>Oxymonadida</taxon>
        <taxon>Blattamonas</taxon>
    </lineage>
</organism>
<evidence type="ECO:0000256" key="1">
    <source>
        <dbReference type="SAM" id="SignalP"/>
    </source>
</evidence>
<reference evidence="3 4" key="1">
    <citation type="journal article" date="2022" name="bioRxiv">
        <title>Genomics of Preaxostyla Flagellates Illuminates Evolutionary Transitions and the Path Towards Mitochondrial Loss.</title>
        <authorList>
            <person name="Novak L.V.F."/>
            <person name="Treitli S.C."/>
            <person name="Pyrih J."/>
            <person name="Halakuc P."/>
            <person name="Pipaliya S.V."/>
            <person name="Vacek V."/>
            <person name="Brzon O."/>
            <person name="Soukal P."/>
            <person name="Eme L."/>
            <person name="Dacks J.B."/>
            <person name="Karnkowska A."/>
            <person name="Elias M."/>
            <person name="Hampl V."/>
        </authorList>
    </citation>
    <scope>NUCLEOTIDE SEQUENCE [LARGE SCALE GENOMIC DNA]</scope>
    <source>
        <strain evidence="3">NAU3</strain>
        <tissue evidence="3">Gut</tissue>
    </source>
</reference>
<sequence length="998" mass="104743">MLTLIRFLLIVFTLGKAEDSGVFGDHFEHVHSQSAKDLSSFLKTQSDLKMNLRVDDVVEAFHSVAIKNRHFSVAGHDREKSVLAASSNGVQHLFRQTNSTLQLHNLWISLTDPSTILSFLDSSSLLVARTTISTAGTNNLVTACPSTSYGLSSSVSITFSDVRILTQSGVVPSFVGVSGQTDSKWDASFDVSMNVLSQTLDSVKLIPQGGIFVSSPTPTERWSDLSTSVLSSGCRFTNISSVPTASPNMPHHSRTRYTQLISGMDMTQSEHGLYGLVSSDINSGGDFLFKNTSFSHCTTTQKDQDYLQGQQSSYSSVTEFDTCTFTSMTSTTPGAAISRAPADTLTLVTCSFTQCESTVAQFQHGGALFTFTCNHVELSGTNTFDRCVCRGGAGGGFFIYDTATTLTISGVTCVECWNSDGAGYYGNGGGGYLRISTITPTPVQITNCEFAGCTSTTTAGLSVSIPWTEISSCQFTDCEGNGHERGGGLNYFLQGTHTLAHCTFTNCSHLTGVGGGIASHKGSTISMDSITFTNCHTLNAAGGACHLDAGAADFLDCWFIDCNISLNSASSGGGALFSNSSTKLHLNNTHFVRCKALKEPAQMSLGGGLFVLSCTNGMLHLCTFTDCVGGQYGGGASLQSSTSVITNCTFTDCTCRSGGGMDVSRGKATLEYCVFERCSSAKFENAGQGGGGLHMWANNSVLNHVQFIDCEADGVKCAGLIISDSNYSLNDVNFTTCVSKGASYGSGLFGDTLTNAVITNSLFISCTSEGEGGGAYLKGTDAKLENCTFQVCQSGGFGAALKIELTSCEITGCVIDQCISTTTETAVIHFENTAGTLTITNTNITKSTGTGTQGGVLKIYSKSFVMSTVEISDSTLNSVSPSSLAQGAAGYIQTVSSDFSNCRFEKCTSGQRAGALFFTNSGGTLTGCVFDTCIAEGGNGGAVEIDGTSSIAFVSCVFKACSAGNGDGGGLNLKKGIHADPNGYAQIQNNNNNWIEKN</sequence>
<dbReference type="Pfam" id="PF13229">
    <property type="entry name" value="Beta_helix"/>
    <property type="match status" value="2"/>
</dbReference>
<keyword evidence="4" id="KW-1185">Reference proteome</keyword>
<feature type="domain" description="Right handed beta helix" evidence="2">
    <location>
        <begin position="606"/>
        <end position="724"/>
    </location>
</feature>
<protein>
    <recommendedName>
        <fullName evidence="2">Right handed beta helix domain-containing protein</fullName>
    </recommendedName>
</protein>
<dbReference type="InterPro" id="IPR011050">
    <property type="entry name" value="Pectin_lyase_fold/virulence"/>
</dbReference>
<dbReference type="InterPro" id="IPR012334">
    <property type="entry name" value="Pectin_lyas_fold"/>
</dbReference>
<feature type="domain" description="Right handed beta helix" evidence="2">
    <location>
        <begin position="443"/>
        <end position="595"/>
    </location>
</feature>
<feature type="chain" id="PRO_5046458718" description="Right handed beta helix domain-containing protein" evidence="1">
    <location>
        <begin position="18"/>
        <end position="998"/>
    </location>
</feature>
<dbReference type="SUPFAM" id="SSF51126">
    <property type="entry name" value="Pectin lyase-like"/>
    <property type="match status" value="3"/>
</dbReference>
<proteinExistence type="predicted"/>
<name>A0ABQ9WV35_9EUKA</name>
<evidence type="ECO:0000259" key="2">
    <source>
        <dbReference type="Pfam" id="PF13229"/>
    </source>
</evidence>
<dbReference type="InterPro" id="IPR006626">
    <property type="entry name" value="PbH1"/>
</dbReference>
<dbReference type="Proteomes" id="UP001281761">
    <property type="component" value="Unassembled WGS sequence"/>
</dbReference>
<keyword evidence="1" id="KW-0732">Signal</keyword>
<evidence type="ECO:0000313" key="4">
    <source>
        <dbReference type="Proteomes" id="UP001281761"/>
    </source>
</evidence>